<dbReference type="PANTHER" id="PTHR42718:SF9">
    <property type="entry name" value="MAJOR FACILITATOR SUPERFAMILY MULTIDRUG TRANSPORTER MFSC"/>
    <property type="match status" value="1"/>
</dbReference>
<organism evidence="10 11">
    <name type="scientific">Clostridium butyricum</name>
    <dbReference type="NCBI Taxonomy" id="1492"/>
    <lineage>
        <taxon>Bacteria</taxon>
        <taxon>Bacillati</taxon>
        <taxon>Bacillota</taxon>
        <taxon>Clostridia</taxon>
        <taxon>Eubacteriales</taxon>
        <taxon>Clostridiaceae</taxon>
        <taxon>Clostridium</taxon>
    </lineage>
</organism>
<comment type="similarity">
    <text evidence="2">Belongs to the major facilitator superfamily. EmrB family.</text>
</comment>
<dbReference type="CDD" id="cd17503">
    <property type="entry name" value="MFS_LmrB_MDR_like"/>
    <property type="match status" value="1"/>
</dbReference>
<dbReference type="InterPro" id="IPR020846">
    <property type="entry name" value="MFS_dom"/>
</dbReference>
<reference evidence="10 11" key="1">
    <citation type="submission" date="2016-01" db="EMBL/GenBank/DDBJ databases">
        <title>Characterization of the Clostridium difficile lineages that are prevalent in Hong Kong and China.</title>
        <authorList>
            <person name="Kwok J.S.-L."/>
            <person name="Lam W.-Y."/>
            <person name="Ip M."/>
            <person name="Chan T.-F."/>
            <person name="Hawkey P.M."/>
            <person name="Tsui S.K.-W."/>
        </authorList>
    </citation>
    <scope>NUCLEOTIDE SEQUENCE [LARGE SCALE GENOMIC DNA]</scope>
    <source>
        <strain evidence="10 11">300064</strain>
    </source>
</reference>
<dbReference type="EMBL" id="LRDH01000132">
    <property type="protein sequence ID" value="PPV12840.1"/>
    <property type="molecule type" value="Genomic_DNA"/>
</dbReference>
<feature type="transmembrane region" description="Helical" evidence="8">
    <location>
        <begin position="304"/>
        <end position="325"/>
    </location>
</feature>
<evidence type="ECO:0000259" key="9">
    <source>
        <dbReference type="PROSITE" id="PS50850"/>
    </source>
</evidence>
<dbReference type="NCBIfam" id="TIGR00711">
    <property type="entry name" value="efflux_EmrB"/>
    <property type="match status" value="1"/>
</dbReference>
<evidence type="ECO:0000313" key="11">
    <source>
        <dbReference type="Proteomes" id="UP000238081"/>
    </source>
</evidence>
<dbReference type="InterPro" id="IPR011701">
    <property type="entry name" value="MFS"/>
</dbReference>
<feature type="transmembrane region" description="Helical" evidence="8">
    <location>
        <begin position="332"/>
        <end position="354"/>
    </location>
</feature>
<feature type="transmembrane region" description="Helical" evidence="8">
    <location>
        <begin position="80"/>
        <end position="99"/>
    </location>
</feature>
<accession>A0A2S7F7K2</accession>
<comment type="subcellular location">
    <subcellularLocation>
        <location evidence="1">Cell membrane</location>
        <topology evidence="1">Multi-pass membrane protein</topology>
    </subcellularLocation>
</comment>
<feature type="transmembrane region" description="Helical" evidence="8">
    <location>
        <begin position="199"/>
        <end position="219"/>
    </location>
</feature>
<evidence type="ECO:0000256" key="2">
    <source>
        <dbReference type="ARBA" id="ARBA00008537"/>
    </source>
</evidence>
<feature type="transmembrane region" description="Helical" evidence="8">
    <location>
        <begin position="52"/>
        <end position="71"/>
    </location>
</feature>
<feature type="transmembrane region" description="Helical" evidence="8">
    <location>
        <begin position="269"/>
        <end position="292"/>
    </location>
</feature>
<keyword evidence="4" id="KW-1003">Cell membrane</keyword>
<feature type="domain" description="Major facilitator superfamily (MFS) profile" evidence="9">
    <location>
        <begin position="14"/>
        <end position="508"/>
    </location>
</feature>
<dbReference type="SUPFAM" id="SSF103473">
    <property type="entry name" value="MFS general substrate transporter"/>
    <property type="match status" value="1"/>
</dbReference>
<keyword evidence="6 8" id="KW-1133">Transmembrane helix</keyword>
<evidence type="ECO:0000256" key="6">
    <source>
        <dbReference type="ARBA" id="ARBA00022989"/>
    </source>
</evidence>
<keyword evidence="3" id="KW-0813">Transport</keyword>
<dbReference type="AlphaFoldDB" id="A0A2S7F7K2"/>
<dbReference type="PROSITE" id="PS50850">
    <property type="entry name" value="MFS"/>
    <property type="match status" value="1"/>
</dbReference>
<feature type="transmembrane region" description="Helical" evidence="8">
    <location>
        <begin position="105"/>
        <end position="130"/>
    </location>
</feature>
<dbReference type="RefSeq" id="WP_043664263.1">
    <property type="nucleotide sequence ID" value="NZ_JSEG01000010.1"/>
</dbReference>
<gene>
    <name evidence="10" type="ORF">AWN73_17800</name>
</gene>
<dbReference type="Gene3D" id="1.20.1720.10">
    <property type="entry name" value="Multidrug resistance protein D"/>
    <property type="match status" value="1"/>
</dbReference>
<dbReference type="InterPro" id="IPR004638">
    <property type="entry name" value="EmrB-like"/>
</dbReference>
<feature type="transmembrane region" description="Helical" evidence="8">
    <location>
        <begin position="137"/>
        <end position="161"/>
    </location>
</feature>
<feature type="transmembrane region" description="Helical" evidence="8">
    <location>
        <begin position="12"/>
        <end position="32"/>
    </location>
</feature>
<evidence type="ECO:0000256" key="1">
    <source>
        <dbReference type="ARBA" id="ARBA00004651"/>
    </source>
</evidence>
<feature type="transmembrane region" description="Helical" evidence="8">
    <location>
        <begin position="481"/>
        <end position="503"/>
    </location>
</feature>
<dbReference type="InterPro" id="IPR036259">
    <property type="entry name" value="MFS_trans_sf"/>
</dbReference>
<evidence type="ECO:0000313" key="10">
    <source>
        <dbReference type="EMBL" id="PPV12840.1"/>
    </source>
</evidence>
<dbReference type="Proteomes" id="UP000238081">
    <property type="component" value="Unassembled WGS sequence"/>
</dbReference>
<evidence type="ECO:0000256" key="4">
    <source>
        <dbReference type="ARBA" id="ARBA00022475"/>
    </source>
</evidence>
<evidence type="ECO:0000256" key="8">
    <source>
        <dbReference type="SAM" id="Phobius"/>
    </source>
</evidence>
<dbReference type="PANTHER" id="PTHR42718">
    <property type="entry name" value="MAJOR FACILITATOR SUPERFAMILY MULTIDRUG TRANSPORTER MFSC"/>
    <property type="match status" value="1"/>
</dbReference>
<dbReference type="Pfam" id="PF07690">
    <property type="entry name" value="MFS_1"/>
    <property type="match status" value="1"/>
</dbReference>
<evidence type="ECO:0000256" key="5">
    <source>
        <dbReference type="ARBA" id="ARBA00022692"/>
    </source>
</evidence>
<dbReference type="PRINTS" id="PR01036">
    <property type="entry name" value="TCRTETB"/>
</dbReference>
<dbReference type="Gene3D" id="1.20.1250.20">
    <property type="entry name" value="MFS general substrate transporter like domains"/>
    <property type="match status" value="1"/>
</dbReference>
<feature type="transmembrane region" description="Helical" evidence="8">
    <location>
        <begin position="360"/>
        <end position="384"/>
    </location>
</feature>
<name>A0A2S7F7K2_CLOBU</name>
<evidence type="ECO:0000256" key="3">
    <source>
        <dbReference type="ARBA" id="ARBA00022448"/>
    </source>
</evidence>
<dbReference type="GO" id="GO:0005886">
    <property type="term" value="C:plasma membrane"/>
    <property type="evidence" value="ECO:0007669"/>
    <property type="project" value="UniProtKB-SubCell"/>
</dbReference>
<comment type="caution">
    <text evidence="10">The sequence shown here is derived from an EMBL/GenBank/DDBJ whole genome shotgun (WGS) entry which is preliminary data.</text>
</comment>
<evidence type="ECO:0000256" key="7">
    <source>
        <dbReference type="ARBA" id="ARBA00023136"/>
    </source>
</evidence>
<keyword evidence="7 8" id="KW-0472">Membrane</keyword>
<feature type="transmembrane region" description="Helical" evidence="8">
    <location>
        <begin position="231"/>
        <end position="248"/>
    </location>
</feature>
<feature type="transmembrane region" description="Helical" evidence="8">
    <location>
        <begin position="167"/>
        <end position="187"/>
    </location>
</feature>
<protein>
    <submittedName>
        <fullName evidence="10">MFS transporter</fullName>
    </submittedName>
</protein>
<sequence>MNENNNGESNPWLTMIVVIVGTFMAVLSSSIINVALTKMMTVFGVSLDDIKWVMTAYTLTLGAIIPLTGYLQDVFGAKKVYTFALAIFTIGSGLCGFAWSNSSMIAFRVFQAIGGGMMQPVGMTIIYSVFPRKKIGLALGVYGIAAMAAPAIGPTLGGMIIEKLDWRLIFTVNIPIGVIGVLLSMIILKDEPIKAFKSFDIVGFLSSTIGIICLLYVIGKGNSIDWNDIENPILVAVGVLSIILFVFNELMHPMPLLDLRVLKSFDFTISLVIISVMTIGLMGGSYIVPLFLQNIRGYTPMEAGMIMFPSALIMSFMMPISGSLFDKFGAKIVAVPGLIILAIGTFMLSTSININSTKGSIIAISCLRNIGLGLAMMPISSAGLNTIKGEMISRASALNSTVRQIASSVAVTMMTVIMQSQTNYNYSKLSDQISIYNKSAVDTISALTKSYMGSGLTQDSAKIAAVSQLAKSIQGQATVDAMAYSISVTGVITIIAIFLTLFMRRYRVTRKPKDKNDTIEEKVVSVE</sequence>
<keyword evidence="5 8" id="KW-0812">Transmembrane</keyword>
<proteinExistence type="inferred from homology"/>
<dbReference type="GO" id="GO:0022857">
    <property type="term" value="F:transmembrane transporter activity"/>
    <property type="evidence" value="ECO:0007669"/>
    <property type="project" value="InterPro"/>
</dbReference>